<organism evidence="10">
    <name type="scientific">uncultured Flavobacteriia bacterium</name>
    <dbReference type="NCBI Taxonomy" id="212695"/>
    <lineage>
        <taxon>Bacteria</taxon>
        <taxon>Pseudomonadati</taxon>
        <taxon>Bacteroidota</taxon>
        <taxon>Flavobacteriia</taxon>
        <taxon>environmental samples</taxon>
    </lineage>
</organism>
<evidence type="ECO:0000256" key="9">
    <source>
        <dbReference type="PIRSR" id="PIRSR032067-1"/>
    </source>
</evidence>
<dbReference type="Gene3D" id="3.40.50.880">
    <property type="match status" value="1"/>
</dbReference>
<evidence type="ECO:0000256" key="8">
    <source>
        <dbReference type="ARBA" id="ARBA00022825"/>
    </source>
</evidence>
<dbReference type="EC" id="3.4.15.6" evidence="4"/>
<dbReference type="AlphaFoldDB" id="H6RES9"/>
<dbReference type="Pfam" id="PF03575">
    <property type="entry name" value="Peptidase_S51"/>
    <property type="match status" value="1"/>
</dbReference>
<dbReference type="GO" id="GO:0008236">
    <property type="term" value="F:serine-type peptidase activity"/>
    <property type="evidence" value="ECO:0007669"/>
    <property type="project" value="UniProtKB-KW"/>
</dbReference>
<evidence type="ECO:0000256" key="3">
    <source>
        <dbReference type="ARBA" id="ARBA00006534"/>
    </source>
</evidence>
<dbReference type="PANTHER" id="PTHR36175">
    <property type="entry name" value="CYANOPHYCINASE"/>
    <property type="match status" value="1"/>
</dbReference>
<dbReference type="InterPro" id="IPR029062">
    <property type="entry name" value="Class_I_gatase-like"/>
</dbReference>
<keyword evidence="10" id="KW-0121">Carboxypeptidase</keyword>
<feature type="active site" description="Charge relay system" evidence="9">
    <location>
        <position position="183"/>
    </location>
</feature>
<comment type="function">
    <text evidence="2">Exopeptidase that catalyzes the hydrolytic cleavage of multi-L-arginyl-poly-L-aspartic acid (cyanophycin; a water-insoluble reserve polymer) into aspartate-arginine dipeptides.</text>
</comment>
<sequence length="285" mass="30774">MLNKIAGTLIPIGGNEDKGSHENDGIDFITEGILSHIVRQCGGNNAKILVVPTASSIPDEVGENYLEAFKMLGCKNVSILDIRDSIQCENATILNEVSKCDGVLFSGGNQSRIVDIIGQTALHKLLAHRYINDKFVIAGTSAGAMSMVSEMIMGGSSEDCLLKGAVKMREGMNYISDLIIDTHFIKRGRFGRLAEAVAIYPDLIGIGLAEDTGMIIKNGNDCKVIGSGMVIVFDASNLSHNNHSILYENTPMTMTNLKTHVLANGDRFDLSQRTVDVLPINAEFD</sequence>
<keyword evidence="6" id="KW-0645">Protease</keyword>
<dbReference type="PANTHER" id="PTHR36175:SF1">
    <property type="entry name" value="CYANOPHYCINASE"/>
    <property type="match status" value="1"/>
</dbReference>
<protein>
    <recommendedName>
        <fullName evidence="5">Cyanophycinase</fullName>
        <ecNumber evidence="4">3.4.15.6</ecNumber>
    </recommendedName>
</protein>
<gene>
    <name evidence="10" type="primary">cphB</name>
    <name evidence="10" type="ORF">VIS_S18BKA20020</name>
</gene>
<dbReference type="GO" id="GO:0008241">
    <property type="term" value="F:peptidyl-dipeptidase activity"/>
    <property type="evidence" value="ECO:0007669"/>
    <property type="project" value="UniProtKB-EC"/>
</dbReference>
<keyword evidence="7 10" id="KW-0378">Hydrolase</keyword>
<evidence type="ECO:0000256" key="4">
    <source>
        <dbReference type="ARBA" id="ARBA00013115"/>
    </source>
</evidence>
<feature type="active site" description="Charge relay system" evidence="9">
    <location>
        <position position="210"/>
    </location>
</feature>
<evidence type="ECO:0000256" key="7">
    <source>
        <dbReference type="ARBA" id="ARBA00022801"/>
    </source>
</evidence>
<evidence type="ECO:0000313" key="10">
    <source>
        <dbReference type="EMBL" id="CCF99540.1"/>
    </source>
</evidence>
<dbReference type="InterPro" id="IPR011811">
    <property type="entry name" value="Peptidase_S51_cyanophycinase"/>
</dbReference>
<dbReference type="EMBL" id="FO117582">
    <property type="protein sequence ID" value="CCF99540.1"/>
    <property type="molecule type" value="Genomic_DNA"/>
</dbReference>
<evidence type="ECO:0000256" key="2">
    <source>
        <dbReference type="ARBA" id="ARBA00002039"/>
    </source>
</evidence>
<reference evidence="10" key="2">
    <citation type="submission" date="2012-02" db="EMBL/GenBank/DDBJ databases">
        <authorList>
            <person name="Genoscope - CEA"/>
        </authorList>
    </citation>
    <scope>NUCLEOTIDE SEQUENCE</scope>
</reference>
<dbReference type="InterPro" id="IPR005320">
    <property type="entry name" value="Peptidase_S51"/>
</dbReference>
<reference evidence="10" key="1">
    <citation type="journal article" date="2012" name="Environ. Microbiol.">
        <title>Genomic content of uncultured Bacteroidetes from contrasting oceanic provinces in the North Atlantic Ocean.</title>
        <authorList>
            <person name="Gomez-Pereira P.R."/>
            <person name="Schuler M."/>
            <person name="Fuchs B.M."/>
            <person name="Bennke C."/>
            <person name="Teeling H."/>
            <person name="Waldmann J."/>
            <person name="Richter M."/>
            <person name="Barbe V."/>
            <person name="Bataille E."/>
            <person name="Glockner F.O."/>
            <person name="Amann R."/>
        </authorList>
    </citation>
    <scope>NUCLEOTIDE SEQUENCE</scope>
</reference>
<accession>H6RES9</accession>
<evidence type="ECO:0000256" key="6">
    <source>
        <dbReference type="ARBA" id="ARBA00022670"/>
    </source>
</evidence>
<dbReference type="NCBIfam" id="TIGR02069">
    <property type="entry name" value="cyanophycinase"/>
    <property type="match status" value="1"/>
</dbReference>
<name>H6RES9_9BACT</name>
<dbReference type="PIRSF" id="PIRSF032067">
    <property type="entry name" value="Cyanophycinase"/>
    <property type="match status" value="1"/>
</dbReference>
<keyword evidence="8" id="KW-0720">Serine protease</keyword>
<evidence type="ECO:0000256" key="5">
    <source>
        <dbReference type="ARBA" id="ARBA00015719"/>
    </source>
</evidence>
<evidence type="ECO:0000256" key="1">
    <source>
        <dbReference type="ARBA" id="ARBA00001092"/>
    </source>
</evidence>
<dbReference type="GO" id="GO:0004180">
    <property type="term" value="F:carboxypeptidase activity"/>
    <property type="evidence" value="ECO:0007669"/>
    <property type="project" value="UniProtKB-KW"/>
</dbReference>
<comment type="catalytic activity">
    <reaction evidence="1">
        <text>[L-4-(L-arginin-2-N-yl)aspartate](n) + H2O = [L-4-(L-arginin-2-N-yl)aspartate](n-1) + L-4-(L-arginin-2-N-yl)aspartate</text>
        <dbReference type="Rhea" id="RHEA:12845"/>
        <dbReference type="Rhea" id="RHEA-COMP:13728"/>
        <dbReference type="Rhea" id="RHEA-COMP:13734"/>
        <dbReference type="ChEBI" id="CHEBI:15377"/>
        <dbReference type="ChEBI" id="CHEBI:137986"/>
        <dbReference type="ChEBI" id="CHEBI:137991"/>
        <dbReference type="EC" id="3.4.15.6"/>
    </reaction>
</comment>
<comment type="similarity">
    <text evidence="3">Belongs to the peptidase S51 family.</text>
</comment>
<dbReference type="GO" id="GO:0006508">
    <property type="term" value="P:proteolysis"/>
    <property type="evidence" value="ECO:0007669"/>
    <property type="project" value="UniProtKB-KW"/>
</dbReference>
<dbReference type="CDD" id="cd03145">
    <property type="entry name" value="GAT1_cyanophycinase"/>
    <property type="match status" value="1"/>
</dbReference>
<proteinExistence type="inferred from homology"/>
<feature type="active site" description="Charge relay system" evidence="9">
    <location>
        <position position="141"/>
    </location>
</feature>
<dbReference type="SUPFAM" id="SSF52317">
    <property type="entry name" value="Class I glutamine amidotransferase-like"/>
    <property type="match status" value="1"/>
</dbReference>